<proteinExistence type="predicted"/>
<protein>
    <submittedName>
        <fullName evidence="1">Uncharacterized protein</fullName>
    </submittedName>
</protein>
<gene>
    <name evidence="1" type="ORF">LAESUDRAFT_763113</name>
</gene>
<name>A0A165C452_9APHY</name>
<organism evidence="1 2">
    <name type="scientific">Laetiporus sulphureus 93-53</name>
    <dbReference type="NCBI Taxonomy" id="1314785"/>
    <lineage>
        <taxon>Eukaryota</taxon>
        <taxon>Fungi</taxon>
        <taxon>Dikarya</taxon>
        <taxon>Basidiomycota</taxon>
        <taxon>Agaricomycotina</taxon>
        <taxon>Agaricomycetes</taxon>
        <taxon>Polyporales</taxon>
        <taxon>Laetiporus</taxon>
    </lineage>
</organism>
<evidence type="ECO:0000313" key="2">
    <source>
        <dbReference type="Proteomes" id="UP000076871"/>
    </source>
</evidence>
<dbReference type="RefSeq" id="XP_040759911.1">
    <property type="nucleotide sequence ID" value="XM_040913206.1"/>
</dbReference>
<reference evidence="1 2" key="1">
    <citation type="journal article" date="2016" name="Mol. Biol. Evol.">
        <title>Comparative Genomics of Early-Diverging Mushroom-Forming Fungi Provides Insights into the Origins of Lignocellulose Decay Capabilities.</title>
        <authorList>
            <person name="Nagy L.G."/>
            <person name="Riley R."/>
            <person name="Tritt A."/>
            <person name="Adam C."/>
            <person name="Daum C."/>
            <person name="Floudas D."/>
            <person name="Sun H."/>
            <person name="Yadav J.S."/>
            <person name="Pangilinan J."/>
            <person name="Larsson K.H."/>
            <person name="Matsuura K."/>
            <person name="Barry K."/>
            <person name="Labutti K."/>
            <person name="Kuo R."/>
            <person name="Ohm R.A."/>
            <person name="Bhattacharya S.S."/>
            <person name="Shirouzu T."/>
            <person name="Yoshinaga Y."/>
            <person name="Martin F.M."/>
            <person name="Grigoriev I.V."/>
            <person name="Hibbett D.S."/>
        </authorList>
    </citation>
    <scope>NUCLEOTIDE SEQUENCE [LARGE SCALE GENOMIC DNA]</scope>
    <source>
        <strain evidence="1 2">93-53</strain>
    </source>
</reference>
<dbReference type="EMBL" id="KV427655">
    <property type="protein sequence ID" value="KZT02171.1"/>
    <property type="molecule type" value="Genomic_DNA"/>
</dbReference>
<dbReference type="InParanoid" id="A0A165C452"/>
<dbReference type="AlphaFoldDB" id="A0A165C452"/>
<dbReference type="GeneID" id="63830234"/>
<evidence type="ECO:0000313" key="1">
    <source>
        <dbReference type="EMBL" id="KZT02171.1"/>
    </source>
</evidence>
<keyword evidence="2" id="KW-1185">Reference proteome</keyword>
<accession>A0A165C452</accession>
<sequence>MGDVLPVGRGDVHRGDHRVRSLLPPAALPHRPFQDGLDNLGTDVVHGEHWDHYQVGSSRSAARAPDWLTLDLYSLCSLTALAMMAALPHTYAVLSVEFMVKKLYVNSFNARNSLRCNGFTSELGADLHLRPISGSSPSTRNEQKWAASPTTGLPTEIAYTGMAY</sequence>
<dbReference type="Proteomes" id="UP000076871">
    <property type="component" value="Unassembled WGS sequence"/>
</dbReference>